<proteinExistence type="predicted"/>
<dbReference type="HOGENOM" id="CLU_538706_0_0_1"/>
<feature type="domain" description="DUF6546" evidence="1">
    <location>
        <begin position="350"/>
        <end position="470"/>
    </location>
</feature>
<dbReference type="Proteomes" id="UP000030151">
    <property type="component" value="Unassembled WGS sequence"/>
</dbReference>
<dbReference type="AlphaFoldDB" id="A0A0A1UTN7"/>
<protein>
    <recommendedName>
        <fullName evidence="1">DUF6546 domain-containing protein</fullName>
    </recommendedName>
</protein>
<dbReference type="Pfam" id="PF20183">
    <property type="entry name" value="DUF6546"/>
    <property type="match status" value="1"/>
</dbReference>
<dbReference type="OrthoDB" id="5333491at2759"/>
<organism evidence="2 3">
    <name type="scientific">Metarhizium robertsii</name>
    <dbReference type="NCBI Taxonomy" id="568076"/>
    <lineage>
        <taxon>Eukaryota</taxon>
        <taxon>Fungi</taxon>
        <taxon>Dikarya</taxon>
        <taxon>Ascomycota</taxon>
        <taxon>Pezizomycotina</taxon>
        <taxon>Sordariomycetes</taxon>
        <taxon>Hypocreomycetidae</taxon>
        <taxon>Hypocreales</taxon>
        <taxon>Clavicipitaceae</taxon>
        <taxon>Metarhizium</taxon>
    </lineage>
</organism>
<dbReference type="EMBL" id="JELW01000014">
    <property type="protein sequence ID" value="EXV00130.1"/>
    <property type="molecule type" value="Genomic_DNA"/>
</dbReference>
<dbReference type="eggNOG" id="ENOG502R6QD">
    <property type="taxonomic scope" value="Eukaryota"/>
</dbReference>
<name>A0A0A1UTN7_9HYPO</name>
<gene>
    <name evidence="2" type="ORF">X797_006577</name>
</gene>
<evidence type="ECO:0000313" key="3">
    <source>
        <dbReference type="Proteomes" id="UP000030151"/>
    </source>
</evidence>
<evidence type="ECO:0000313" key="2">
    <source>
        <dbReference type="EMBL" id="EXV00130.1"/>
    </source>
</evidence>
<comment type="caution">
    <text evidence="2">The sequence shown here is derived from an EMBL/GenBank/DDBJ whole genome shotgun (WGS) entry which is preliminary data.</text>
</comment>
<accession>A0A0A1UTN7</accession>
<evidence type="ECO:0000259" key="1">
    <source>
        <dbReference type="Pfam" id="PF20183"/>
    </source>
</evidence>
<dbReference type="InterPro" id="IPR046676">
    <property type="entry name" value="DUF6546"/>
</dbReference>
<sequence>MPWNMLPRHIRDDVLARVVETAYSNNEPLAGYASVSRDWQAFFEQHTFCSLDVTLGDLGMFETSFQERGRRRCLQRVGLVLDLPQHPPIRVHNDRATTEEETALLLMRRLWDGGPGASFYPPELSHQKTLDDLALFSGISSLFGLLETWARHQVSDHGVALEIIADSKSYWQRMAERMRRYGGIPVIHGIPVPGPWVLSRTQFTPTLFSLSQHDWQGPVCAAQEDFNFELGLNDGGAPMEPTRTSATRGCRRWFPSVSVISAMSVLRRTVRRFHPDALGAIIWSLPCLRMLDWQLRPLVACKIKRPIDLDIVHVLFSLPMSLQHLHITQVHTYLIPYWRGDYEPDGVLFRILWYRLSELKSLSLEYDGHTLESYMANSTTLWPNLESLILAAKGSIGDSPTHDLSRLVRNAAYMLLLTPRLRFMMLYDTTSRGVGCFTCRVAEDTLALGFKCSWYFIPDAPSMASWRDTAVALGIQNIAWDSEIAGISHIIEYINGVRIKTPNLMRGGES</sequence>
<reference evidence="2 3" key="1">
    <citation type="submission" date="2014-02" db="EMBL/GenBank/DDBJ databases">
        <title>The genome sequence of the entomopathogenic fungus Metarhizium robertsii ARSEF 2575.</title>
        <authorList>
            <person name="Giuliano Garisto Donzelli B."/>
            <person name="Roe B.A."/>
            <person name="Macmil S.L."/>
            <person name="Krasnoff S.B."/>
            <person name="Gibson D.M."/>
        </authorList>
    </citation>
    <scope>NUCLEOTIDE SEQUENCE [LARGE SCALE GENOMIC DNA]</scope>
    <source>
        <strain evidence="2 3">ARSEF 2575</strain>
    </source>
</reference>